<dbReference type="OrthoDB" id="9800132at2"/>
<keyword evidence="7" id="KW-0653">Protein transport</keyword>
<keyword evidence="9" id="KW-0811">Translocation</keyword>
<keyword evidence="5" id="KW-1003">Cell membrane</keyword>
<dbReference type="RefSeq" id="WP_145029135.1">
    <property type="nucleotide sequence ID" value="NZ_CP036271.1"/>
</dbReference>
<keyword evidence="6 11" id="KW-0812">Transmembrane</keyword>
<accession>A0A517SC45</accession>
<dbReference type="EMBL" id="CP036271">
    <property type="protein sequence ID" value="QDT53710.1"/>
    <property type="molecule type" value="Genomic_DNA"/>
</dbReference>
<evidence type="ECO:0000256" key="6">
    <source>
        <dbReference type="ARBA" id="ARBA00022692"/>
    </source>
</evidence>
<dbReference type="AlphaFoldDB" id="A0A517SC45"/>
<dbReference type="InParanoid" id="A0A517SC45"/>
<dbReference type="NCBIfam" id="TIGR00739">
    <property type="entry name" value="yajC"/>
    <property type="match status" value="1"/>
</dbReference>
<evidence type="ECO:0000256" key="9">
    <source>
        <dbReference type="ARBA" id="ARBA00023010"/>
    </source>
</evidence>
<keyword evidence="13" id="KW-1185">Reference proteome</keyword>
<evidence type="ECO:0000256" key="5">
    <source>
        <dbReference type="ARBA" id="ARBA00022475"/>
    </source>
</evidence>
<comment type="subcellular location">
    <subcellularLocation>
        <location evidence="1">Cell membrane</location>
        <topology evidence="1">Single-pass membrane protein</topology>
    </subcellularLocation>
</comment>
<dbReference type="FunCoup" id="A0A517SC45">
    <property type="interactions" value="190"/>
</dbReference>
<evidence type="ECO:0000313" key="13">
    <source>
        <dbReference type="Proteomes" id="UP000315700"/>
    </source>
</evidence>
<evidence type="ECO:0000256" key="4">
    <source>
        <dbReference type="ARBA" id="ARBA00022448"/>
    </source>
</evidence>
<reference evidence="12 13" key="1">
    <citation type="submission" date="2019-02" db="EMBL/GenBank/DDBJ databases">
        <title>Deep-cultivation of Planctomycetes and their phenomic and genomic characterization uncovers novel biology.</title>
        <authorList>
            <person name="Wiegand S."/>
            <person name="Jogler M."/>
            <person name="Boedeker C."/>
            <person name="Pinto D."/>
            <person name="Vollmers J."/>
            <person name="Rivas-Marin E."/>
            <person name="Kohn T."/>
            <person name="Peeters S.H."/>
            <person name="Heuer A."/>
            <person name="Rast P."/>
            <person name="Oberbeckmann S."/>
            <person name="Bunk B."/>
            <person name="Jeske O."/>
            <person name="Meyerdierks A."/>
            <person name="Storesund J.E."/>
            <person name="Kallscheuer N."/>
            <person name="Luecker S."/>
            <person name="Lage O.M."/>
            <person name="Pohl T."/>
            <person name="Merkel B.J."/>
            <person name="Hornburger P."/>
            <person name="Mueller R.-W."/>
            <person name="Bruemmer F."/>
            <person name="Labrenz M."/>
            <person name="Spormann A.M."/>
            <person name="Op den Camp H."/>
            <person name="Overmann J."/>
            <person name="Amann R."/>
            <person name="Jetten M.S.M."/>
            <person name="Mascher T."/>
            <person name="Medema M.H."/>
            <person name="Devos D.P."/>
            <person name="Kaster A.-K."/>
            <person name="Ovreas L."/>
            <person name="Rohde M."/>
            <person name="Galperin M.Y."/>
            <person name="Jogler C."/>
        </authorList>
    </citation>
    <scope>NUCLEOTIDE SEQUENCE [LARGE SCALE GENOMIC DNA]</scope>
    <source>
        <strain evidence="12 13">Pan44</strain>
    </source>
</reference>
<comment type="similarity">
    <text evidence="2">Belongs to the YajC family.</text>
</comment>
<evidence type="ECO:0000256" key="10">
    <source>
        <dbReference type="ARBA" id="ARBA00023136"/>
    </source>
</evidence>
<protein>
    <recommendedName>
        <fullName evidence="3">Sec translocon accessory complex subunit YajC</fullName>
    </recommendedName>
</protein>
<dbReference type="PANTHER" id="PTHR33909">
    <property type="entry name" value="SEC TRANSLOCON ACCESSORY COMPLEX SUBUNIT YAJC"/>
    <property type="match status" value="1"/>
</dbReference>
<proteinExistence type="inferred from homology"/>
<feature type="transmembrane region" description="Helical" evidence="11">
    <location>
        <begin position="40"/>
        <end position="59"/>
    </location>
</feature>
<dbReference type="PANTHER" id="PTHR33909:SF1">
    <property type="entry name" value="SEC TRANSLOCON ACCESSORY COMPLEX SUBUNIT YAJC"/>
    <property type="match status" value="1"/>
</dbReference>
<dbReference type="SMART" id="SM01323">
    <property type="entry name" value="YajC"/>
    <property type="match status" value="1"/>
</dbReference>
<evidence type="ECO:0000256" key="8">
    <source>
        <dbReference type="ARBA" id="ARBA00022989"/>
    </source>
</evidence>
<dbReference type="Pfam" id="PF02699">
    <property type="entry name" value="YajC"/>
    <property type="match status" value="1"/>
</dbReference>
<evidence type="ECO:0000256" key="7">
    <source>
        <dbReference type="ARBA" id="ARBA00022927"/>
    </source>
</evidence>
<dbReference type="InterPro" id="IPR003849">
    <property type="entry name" value="Preprotein_translocase_YajC"/>
</dbReference>
<evidence type="ECO:0000313" key="12">
    <source>
        <dbReference type="EMBL" id="QDT53710.1"/>
    </source>
</evidence>
<dbReference type="KEGG" id="ccos:Pan44_17330"/>
<evidence type="ECO:0000256" key="2">
    <source>
        <dbReference type="ARBA" id="ARBA00006742"/>
    </source>
</evidence>
<dbReference type="GO" id="GO:0005886">
    <property type="term" value="C:plasma membrane"/>
    <property type="evidence" value="ECO:0007669"/>
    <property type="project" value="UniProtKB-SubCell"/>
</dbReference>
<evidence type="ECO:0000256" key="1">
    <source>
        <dbReference type="ARBA" id="ARBA00004162"/>
    </source>
</evidence>
<dbReference type="Proteomes" id="UP000315700">
    <property type="component" value="Chromosome"/>
</dbReference>
<gene>
    <name evidence="12" type="ORF">Pan44_17330</name>
</gene>
<organism evidence="12 13">
    <name type="scientific">Caulifigura coniformis</name>
    <dbReference type="NCBI Taxonomy" id="2527983"/>
    <lineage>
        <taxon>Bacteria</taxon>
        <taxon>Pseudomonadati</taxon>
        <taxon>Planctomycetota</taxon>
        <taxon>Planctomycetia</taxon>
        <taxon>Planctomycetales</taxon>
        <taxon>Planctomycetaceae</taxon>
        <taxon>Caulifigura</taxon>
    </lineage>
</organism>
<sequence>MWNWLTVALVLAQAGGEAAPAAAPAAGEGAAQQPPGTGSMIGFFAPILLAFMVMMWMNSRQSRKDQDRKRNLIQSLKKNDQVVTIGGIIGTFVSRSEDGLEVTLRMVDDSRIKFRADAIRDVLSTSEAAHEKS</sequence>
<evidence type="ECO:0000256" key="11">
    <source>
        <dbReference type="SAM" id="Phobius"/>
    </source>
</evidence>
<keyword evidence="4" id="KW-0813">Transport</keyword>
<keyword evidence="10 11" id="KW-0472">Membrane</keyword>
<name>A0A517SC45_9PLAN</name>
<dbReference type="GO" id="GO:0015031">
    <property type="term" value="P:protein transport"/>
    <property type="evidence" value="ECO:0007669"/>
    <property type="project" value="UniProtKB-KW"/>
</dbReference>
<evidence type="ECO:0000256" key="3">
    <source>
        <dbReference type="ARBA" id="ARBA00014962"/>
    </source>
</evidence>
<keyword evidence="8 11" id="KW-1133">Transmembrane helix</keyword>